<feature type="region of interest" description="Disordered" evidence="1">
    <location>
        <begin position="1"/>
        <end position="22"/>
    </location>
</feature>
<dbReference type="Proteomes" id="UP000187203">
    <property type="component" value="Unassembled WGS sequence"/>
</dbReference>
<accession>A0A1R3KRN9</accession>
<dbReference type="OrthoDB" id="1886726at2759"/>
<gene>
    <name evidence="2" type="ORF">COLO4_05193</name>
</gene>
<dbReference type="EMBL" id="AWUE01012259">
    <property type="protein sequence ID" value="OMP09727.1"/>
    <property type="molecule type" value="Genomic_DNA"/>
</dbReference>
<name>A0A1R3KRN9_9ROSI</name>
<keyword evidence="3" id="KW-1185">Reference proteome</keyword>
<sequence>MSRMADHERRREAMKKQRSKAGEVLHANQEMGIHGNFERVIEEIMEGEDEDGATVLQDLSCSCLASTCTAKAA</sequence>
<evidence type="ECO:0000313" key="3">
    <source>
        <dbReference type="Proteomes" id="UP000187203"/>
    </source>
</evidence>
<evidence type="ECO:0000313" key="2">
    <source>
        <dbReference type="EMBL" id="OMP09727.1"/>
    </source>
</evidence>
<organism evidence="2 3">
    <name type="scientific">Corchorus olitorius</name>
    <dbReference type="NCBI Taxonomy" id="93759"/>
    <lineage>
        <taxon>Eukaryota</taxon>
        <taxon>Viridiplantae</taxon>
        <taxon>Streptophyta</taxon>
        <taxon>Embryophyta</taxon>
        <taxon>Tracheophyta</taxon>
        <taxon>Spermatophyta</taxon>
        <taxon>Magnoliopsida</taxon>
        <taxon>eudicotyledons</taxon>
        <taxon>Gunneridae</taxon>
        <taxon>Pentapetalae</taxon>
        <taxon>rosids</taxon>
        <taxon>malvids</taxon>
        <taxon>Malvales</taxon>
        <taxon>Malvaceae</taxon>
        <taxon>Grewioideae</taxon>
        <taxon>Apeibeae</taxon>
        <taxon>Corchorus</taxon>
    </lineage>
</organism>
<proteinExistence type="predicted"/>
<reference evidence="3" key="1">
    <citation type="submission" date="2013-09" db="EMBL/GenBank/DDBJ databases">
        <title>Corchorus olitorius genome sequencing.</title>
        <authorList>
            <person name="Alam M."/>
            <person name="Haque M.S."/>
            <person name="Islam M.S."/>
            <person name="Emdad E.M."/>
            <person name="Islam M.M."/>
            <person name="Ahmed B."/>
            <person name="Halim A."/>
            <person name="Hossen Q.M.M."/>
            <person name="Hossain M.Z."/>
            <person name="Ahmed R."/>
            <person name="Khan M.M."/>
            <person name="Islam R."/>
            <person name="Rashid M.M."/>
            <person name="Khan S.A."/>
            <person name="Rahman M.S."/>
            <person name="Alam M."/>
            <person name="Yahiya A.S."/>
            <person name="Khan M.S."/>
            <person name="Azam M.S."/>
            <person name="Haque T."/>
            <person name="Lashkar M.Z.H."/>
            <person name="Akhand A.I."/>
            <person name="Morshed G."/>
            <person name="Roy S."/>
            <person name="Uddin K.S."/>
            <person name="Rabeya T."/>
            <person name="Hossain A.S."/>
            <person name="Chowdhury A."/>
            <person name="Snigdha A.R."/>
            <person name="Mortoza M.S."/>
            <person name="Matin S.A."/>
            <person name="Hoque S.M.E."/>
            <person name="Islam M.K."/>
            <person name="Roy D.K."/>
            <person name="Haider R."/>
            <person name="Moosa M.M."/>
            <person name="Elias S.M."/>
            <person name="Hasan A.M."/>
            <person name="Jahan S."/>
            <person name="Shafiuddin M."/>
            <person name="Mahmood N."/>
            <person name="Shommy N.S."/>
        </authorList>
    </citation>
    <scope>NUCLEOTIDE SEQUENCE [LARGE SCALE GENOMIC DNA]</scope>
    <source>
        <strain evidence="3">cv. O-4</strain>
    </source>
</reference>
<dbReference type="AlphaFoldDB" id="A0A1R3KRN9"/>
<protein>
    <submittedName>
        <fullName evidence="2">Uncharacterized protein</fullName>
    </submittedName>
</protein>
<comment type="caution">
    <text evidence="2">The sequence shown here is derived from an EMBL/GenBank/DDBJ whole genome shotgun (WGS) entry which is preliminary data.</text>
</comment>
<evidence type="ECO:0000256" key="1">
    <source>
        <dbReference type="SAM" id="MobiDB-lite"/>
    </source>
</evidence>